<dbReference type="AlphaFoldDB" id="G5JU82"/>
<gene>
    <name evidence="2" type="ORF">STRMA_0623</name>
</gene>
<protein>
    <submittedName>
        <fullName evidence="2">Uncharacterized protein</fullName>
    </submittedName>
</protein>
<organism evidence="2 3">
    <name type="scientific">Streptococcus macacae NCTC 11558</name>
    <dbReference type="NCBI Taxonomy" id="764298"/>
    <lineage>
        <taxon>Bacteria</taxon>
        <taxon>Bacillati</taxon>
        <taxon>Bacillota</taxon>
        <taxon>Bacilli</taxon>
        <taxon>Lactobacillales</taxon>
        <taxon>Streptococcaceae</taxon>
        <taxon>Streptococcus</taxon>
    </lineage>
</organism>
<evidence type="ECO:0000256" key="1">
    <source>
        <dbReference type="SAM" id="Phobius"/>
    </source>
</evidence>
<proteinExistence type="predicted"/>
<feature type="transmembrane region" description="Helical" evidence="1">
    <location>
        <begin position="23"/>
        <end position="45"/>
    </location>
</feature>
<dbReference type="EMBL" id="AEUW02000001">
    <property type="protein sequence ID" value="EHJ52523.1"/>
    <property type="molecule type" value="Genomic_DNA"/>
</dbReference>
<evidence type="ECO:0000313" key="2">
    <source>
        <dbReference type="EMBL" id="EHJ52523.1"/>
    </source>
</evidence>
<accession>G5JU82</accession>
<keyword evidence="3" id="KW-1185">Reference proteome</keyword>
<comment type="caution">
    <text evidence="2">The sequence shown here is derived from an EMBL/GenBank/DDBJ whole genome shotgun (WGS) entry which is preliminary data.</text>
</comment>
<dbReference type="RefSeq" id="WP_003080622.1">
    <property type="nucleotide sequence ID" value="NZ_AEUW02000001.1"/>
</dbReference>
<name>G5JU82_9STRE</name>
<dbReference type="STRING" id="764298.STRMA_0623"/>
<evidence type="ECO:0000313" key="3">
    <source>
        <dbReference type="Proteomes" id="UP000003573"/>
    </source>
</evidence>
<keyword evidence="1" id="KW-0812">Transmembrane</keyword>
<keyword evidence="1" id="KW-0472">Membrane</keyword>
<dbReference type="Proteomes" id="UP000003573">
    <property type="component" value="Unassembled WGS sequence"/>
</dbReference>
<sequence>MSLLTRGIAKKTVASLNESKHHIFYSIIICFGLAILFLSAAVYNIMTEATKDPKIRIIGIILCLALAALFLFLGLALLLKVKKKTKKR</sequence>
<reference evidence="2 3" key="1">
    <citation type="journal article" date="2014" name="Int. J. Syst. Evol. Microbiol.">
        <title>Phylogenomics and the dynamic genome evolution of the genus Streptococcus.</title>
        <authorList>
            <consortium name="The Broad Institute Genome Sequencing Platform"/>
            <person name="Richards V.P."/>
            <person name="Palmer S.R."/>
            <person name="Pavinski Bitar P.D."/>
            <person name="Qin X."/>
            <person name="Weinstock G.M."/>
            <person name="Highlander S.K."/>
            <person name="Town C.D."/>
            <person name="Burne R.A."/>
            <person name="Stanhope M.J."/>
        </authorList>
    </citation>
    <scope>NUCLEOTIDE SEQUENCE [LARGE SCALE GENOMIC DNA]</scope>
    <source>
        <strain evidence="2 3">NCTC 11558</strain>
    </source>
</reference>
<feature type="transmembrane region" description="Helical" evidence="1">
    <location>
        <begin position="57"/>
        <end position="79"/>
    </location>
</feature>
<keyword evidence="1" id="KW-1133">Transmembrane helix</keyword>